<evidence type="ECO:0000259" key="1">
    <source>
        <dbReference type="PROSITE" id="PS51910"/>
    </source>
</evidence>
<dbReference type="InterPro" id="IPR050314">
    <property type="entry name" value="Glycosyl_Hydrlase_18"/>
</dbReference>
<reference evidence="2 3" key="1">
    <citation type="journal article" date="2016" name="Mol. Biol. Evol.">
        <title>Genome-Wide Survey of Gut Fungi (Harpellales) Reveals the First Horizontally Transferred Ubiquitin Gene from a Mosquito Host.</title>
        <authorList>
            <person name="Wang Y."/>
            <person name="White M.M."/>
            <person name="Kvist S."/>
            <person name="Moncalvo J.M."/>
        </authorList>
    </citation>
    <scope>NUCLEOTIDE SEQUENCE [LARGE SCALE GENOMIC DNA]</scope>
    <source>
        <strain evidence="2 3">ALG-7-W6</strain>
    </source>
</reference>
<gene>
    <name evidence="2" type="ORF">AYI68_g1912</name>
</gene>
<dbReference type="SUPFAM" id="SSF51445">
    <property type="entry name" value="(Trans)glycosidases"/>
    <property type="match status" value="1"/>
</dbReference>
<dbReference type="GO" id="GO:0008061">
    <property type="term" value="F:chitin binding"/>
    <property type="evidence" value="ECO:0007669"/>
    <property type="project" value="InterPro"/>
</dbReference>
<dbReference type="InterPro" id="IPR001223">
    <property type="entry name" value="Glyco_hydro18_cat"/>
</dbReference>
<name>A0A1R0H467_9FUNG</name>
<dbReference type="Gene3D" id="3.20.20.80">
    <property type="entry name" value="Glycosidases"/>
    <property type="match status" value="2"/>
</dbReference>
<dbReference type="Pfam" id="PF00704">
    <property type="entry name" value="Glyco_hydro_18"/>
    <property type="match status" value="1"/>
</dbReference>
<dbReference type="SMART" id="SM00636">
    <property type="entry name" value="Glyco_18"/>
    <property type="match status" value="1"/>
</dbReference>
<evidence type="ECO:0000313" key="2">
    <source>
        <dbReference type="EMBL" id="OLY83937.1"/>
    </source>
</evidence>
<dbReference type="InterPro" id="IPR029070">
    <property type="entry name" value="Chitinase_insertion_sf"/>
</dbReference>
<dbReference type="Gene3D" id="3.10.50.10">
    <property type="match status" value="1"/>
</dbReference>
<evidence type="ECO:0000313" key="3">
    <source>
        <dbReference type="Proteomes" id="UP000187455"/>
    </source>
</evidence>
<accession>A0A1R0H467</accession>
<dbReference type="AlphaFoldDB" id="A0A1R0H467"/>
<dbReference type="Proteomes" id="UP000187455">
    <property type="component" value="Unassembled WGS sequence"/>
</dbReference>
<sequence length="328" mass="36299">MLDTYQIGDFMAAFAGIKDGKMVSIDSYIDTKKYIDGHEGYMKYITSDTGLRKKNQNLKILISVGGWNGSKDFSTTLSNSHGRKVFLESIVDFIVKYNFDGLELDWEYPVEGGSAGNSRNPKDGENLLSFLTDLRKKFDSRKEKKYEIAIAASANTDIDFSGSFSNSIGHASNLYGGNVSGDKAISTYLQEGVFEKKLVLGVPLYGKVLAIDGKTANKGDCLLGRKTKSLSLTAGYGFPNDVPSLDEINKYISIHHRNLDMISDSASKAVSIYNRESNIWVSYENKCSISAKLKYIKSKNLGGIMFWELTNEQSNSNVDLAGRFFNGK</sequence>
<keyword evidence="3" id="KW-1185">Reference proteome</keyword>
<dbReference type="STRING" id="133383.A0A1R0H467"/>
<protein>
    <submittedName>
        <fullName evidence="2">Chitinase A1</fullName>
    </submittedName>
</protein>
<dbReference type="OrthoDB" id="73875at2759"/>
<dbReference type="GO" id="GO:0005975">
    <property type="term" value="P:carbohydrate metabolic process"/>
    <property type="evidence" value="ECO:0007669"/>
    <property type="project" value="InterPro"/>
</dbReference>
<feature type="domain" description="GH18" evidence="1">
    <location>
        <begin position="1"/>
        <end position="328"/>
    </location>
</feature>
<dbReference type="PROSITE" id="PS51910">
    <property type="entry name" value="GH18_2"/>
    <property type="match status" value="1"/>
</dbReference>
<dbReference type="EMBL" id="LSSL01000691">
    <property type="protein sequence ID" value="OLY83937.1"/>
    <property type="molecule type" value="Genomic_DNA"/>
</dbReference>
<dbReference type="InterPro" id="IPR011583">
    <property type="entry name" value="Chitinase_II/V-like_cat"/>
</dbReference>
<dbReference type="PANTHER" id="PTHR11177:SF317">
    <property type="entry name" value="CHITINASE 12-RELATED"/>
    <property type="match status" value="1"/>
</dbReference>
<organism evidence="2 3">
    <name type="scientific">Smittium mucronatum</name>
    <dbReference type="NCBI Taxonomy" id="133383"/>
    <lineage>
        <taxon>Eukaryota</taxon>
        <taxon>Fungi</taxon>
        <taxon>Fungi incertae sedis</taxon>
        <taxon>Zoopagomycota</taxon>
        <taxon>Kickxellomycotina</taxon>
        <taxon>Harpellomycetes</taxon>
        <taxon>Harpellales</taxon>
        <taxon>Legeriomycetaceae</taxon>
        <taxon>Smittium</taxon>
    </lineage>
</organism>
<proteinExistence type="predicted"/>
<dbReference type="InterPro" id="IPR017853">
    <property type="entry name" value="GH"/>
</dbReference>
<comment type="caution">
    <text evidence="2">The sequence shown here is derived from an EMBL/GenBank/DDBJ whole genome shotgun (WGS) entry which is preliminary data.</text>
</comment>
<dbReference type="PANTHER" id="PTHR11177">
    <property type="entry name" value="CHITINASE"/>
    <property type="match status" value="1"/>
</dbReference>